<evidence type="ECO:0000256" key="2">
    <source>
        <dbReference type="ARBA" id="ARBA00022801"/>
    </source>
</evidence>
<dbReference type="InterPro" id="IPR043504">
    <property type="entry name" value="Peptidase_S1_PA_chymotrypsin"/>
</dbReference>
<organism evidence="7">
    <name type="scientific">Lumbricus rubellus</name>
    <name type="common">Humus earthworm</name>
    <dbReference type="NCBI Taxonomy" id="35632"/>
    <lineage>
        <taxon>Eukaryota</taxon>
        <taxon>Metazoa</taxon>
        <taxon>Spiralia</taxon>
        <taxon>Lophotrochozoa</taxon>
        <taxon>Annelida</taxon>
        <taxon>Clitellata</taxon>
        <taxon>Oligochaeta</taxon>
        <taxon>Crassiclitellata</taxon>
        <taxon>Lumbricina</taxon>
        <taxon>Lumbricidae</taxon>
        <taxon>Lumbricinae</taxon>
        <taxon>Lumbricus</taxon>
    </lineage>
</organism>
<dbReference type="InterPro" id="IPR033116">
    <property type="entry name" value="TRYPSIN_SER"/>
</dbReference>
<dbReference type="GO" id="GO:0006508">
    <property type="term" value="P:proteolysis"/>
    <property type="evidence" value="ECO:0007669"/>
    <property type="project" value="UniProtKB-KW"/>
</dbReference>
<evidence type="ECO:0000256" key="1">
    <source>
        <dbReference type="ARBA" id="ARBA00022670"/>
    </source>
</evidence>
<keyword evidence="7" id="KW-0418">Kinase</keyword>
<reference evidence="7" key="1">
    <citation type="submission" date="1995-04" db="EMBL/GenBank/DDBJ databases">
        <title>Cloning of the genes encoding fibrinolytic enzymes from Lumbricus rubellus.</title>
        <authorList>
            <person name="Choi E."/>
            <person name="Kwon S."/>
            <person name="Choi Y."/>
            <person name="Rhee S."/>
        </authorList>
    </citation>
    <scope>NUCLEOTIDE SEQUENCE</scope>
</reference>
<keyword evidence="2" id="KW-0378">Hydrolase</keyword>
<dbReference type="PROSITE" id="PS00135">
    <property type="entry name" value="TRYPSIN_SER"/>
    <property type="match status" value="1"/>
</dbReference>
<feature type="domain" description="Peptidase S1" evidence="6">
    <location>
        <begin position="37"/>
        <end position="272"/>
    </location>
</feature>
<keyword evidence="4" id="KW-1015">Disulfide bond</keyword>
<dbReference type="GO" id="GO:0004252">
    <property type="term" value="F:serine-type endopeptidase activity"/>
    <property type="evidence" value="ECO:0007669"/>
    <property type="project" value="InterPro"/>
</dbReference>
<keyword evidence="5" id="KW-0732">Signal</keyword>
<dbReference type="SMR" id="B8ZZ01"/>
<dbReference type="CDD" id="cd00190">
    <property type="entry name" value="Tryp_SPc"/>
    <property type="match status" value="1"/>
</dbReference>
<accession>B8ZZ01</accession>
<dbReference type="FunFam" id="2.40.10.10:FF:000036">
    <property type="entry name" value="Trypsin beta"/>
    <property type="match status" value="1"/>
</dbReference>
<feature type="signal peptide" evidence="5">
    <location>
        <begin position="1"/>
        <end position="16"/>
    </location>
</feature>
<dbReference type="Gene3D" id="2.40.10.10">
    <property type="entry name" value="Trypsin-like serine proteases"/>
    <property type="match status" value="2"/>
</dbReference>
<evidence type="ECO:0000256" key="4">
    <source>
        <dbReference type="ARBA" id="ARBA00023157"/>
    </source>
</evidence>
<dbReference type="MEROPS" id="S01.422"/>
<dbReference type="SMART" id="SM00020">
    <property type="entry name" value="Tryp_SPc"/>
    <property type="match status" value="1"/>
</dbReference>
<evidence type="ECO:0000313" key="7">
    <source>
        <dbReference type="EMBL" id="AAQ13829.1"/>
    </source>
</evidence>
<proteinExistence type="predicted"/>
<dbReference type="AlphaFoldDB" id="B8ZZ01"/>
<keyword evidence="1" id="KW-0645">Protease</keyword>
<evidence type="ECO:0000256" key="3">
    <source>
        <dbReference type="ARBA" id="ARBA00022825"/>
    </source>
</evidence>
<evidence type="ECO:0000259" key="6">
    <source>
        <dbReference type="PROSITE" id="PS50240"/>
    </source>
</evidence>
<protein>
    <submittedName>
        <fullName evidence="7">Lumbrokinase-7T1</fullName>
    </submittedName>
</protein>
<evidence type="ECO:0000256" key="5">
    <source>
        <dbReference type="SAM" id="SignalP"/>
    </source>
</evidence>
<keyword evidence="7" id="KW-0808">Transferase</keyword>
<dbReference type="Pfam" id="PF00089">
    <property type="entry name" value="Trypsin"/>
    <property type="match status" value="1"/>
</dbReference>
<dbReference type="PANTHER" id="PTHR24252:SF7">
    <property type="entry name" value="HYALIN"/>
    <property type="match status" value="1"/>
</dbReference>
<dbReference type="GO" id="GO:0016301">
    <property type="term" value="F:kinase activity"/>
    <property type="evidence" value="ECO:0007669"/>
    <property type="project" value="UniProtKB-KW"/>
</dbReference>
<dbReference type="InterPro" id="IPR001314">
    <property type="entry name" value="Peptidase_S1A"/>
</dbReference>
<feature type="chain" id="PRO_5002879403" evidence="5">
    <location>
        <begin position="17"/>
        <end position="272"/>
    </location>
</feature>
<dbReference type="PRINTS" id="PR00722">
    <property type="entry name" value="CHYMOTRYPSIN"/>
</dbReference>
<name>B8ZZ01_LUMRU</name>
<dbReference type="InterPro" id="IPR009003">
    <property type="entry name" value="Peptidase_S1_PA"/>
</dbReference>
<dbReference type="EMBL" id="U25645">
    <property type="protein sequence ID" value="AAQ13829.1"/>
    <property type="molecule type" value="Transcribed_RNA"/>
</dbReference>
<sequence>MRSFVAFLAALSLCQARPQKFLDGARPSFRMGGEQYIIGGSNASPGEFPWQLSQTRGGSHSCGASLLNALNGLSAFHCVDGAAPGTITVIAGLHDRSGTPGSQEVDITGYTMHENYNQGTNTYANDIAILHFASAINIGGNGQAALLPANNDNDYSGLTCVISGWGRKGSSNVLPDTLQKASIQVIGTTQCQSLMGSIGHIWDNHICLYNNTNNVGSCNGDSGGPLNCPDGGTRVAGVTSWGVSSGAGNCLQTYPTVYTRTSAYLSWIANNS</sequence>
<dbReference type="PANTHER" id="PTHR24252">
    <property type="entry name" value="ACROSIN-RELATED"/>
    <property type="match status" value="1"/>
</dbReference>
<dbReference type="FunFam" id="2.40.10.10:FF:000068">
    <property type="entry name" value="transmembrane protease serine 2"/>
    <property type="match status" value="1"/>
</dbReference>
<dbReference type="InterPro" id="IPR001254">
    <property type="entry name" value="Trypsin_dom"/>
</dbReference>
<keyword evidence="3" id="KW-0720">Serine protease</keyword>
<dbReference type="SUPFAM" id="SSF50494">
    <property type="entry name" value="Trypsin-like serine proteases"/>
    <property type="match status" value="1"/>
</dbReference>
<dbReference type="PROSITE" id="PS50240">
    <property type="entry name" value="TRYPSIN_DOM"/>
    <property type="match status" value="1"/>
</dbReference>